<evidence type="ECO:0000259" key="4">
    <source>
        <dbReference type="SMART" id="SM00418"/>
    </source>
</evidence>
<evidence type="ECO:0000313" key="6">
    <source>
        <dbReference type="Proteomes" id="UP000274920"/>
    </source>
</evidence>
<dbReference type="Pfam" id="PF12840">
    <property type="entry name" value="HTH_20"/>
    <property type="match status" value="1"/>
</dbReference>
<dbReference type="EMBL" id="RHJS01000002">
    <property type="protein sequence ID" value="RRK34573.1"/>
    <property type="molecule type" value="Genomic_DNA"/>
</dbReference>
<evidence type="ECO:0000313" key="5">
    <source>
        <dbReference type="EMBL" id="RRK34573.1"/>
    </source>
</evidence>
<comment type="caution">
    <text evidence="5">The sequence shown here is derived from an EMBL/GenBank/DDBJ whole genome shotgun (WGS) entry which is preliminary data.</text>
</comment>
<dbReference type="InterPro" id="IPR001845">
    <property type="entry name" value="HTH_ArsR_DNA-bd_dom"/>
</dbReference>
<dbReference type="InterPro" id="IPR051011">
    <property type="entry name" value="Metal_resp_trans_reg"/>
</dbReference>
<dbReference type="InterPro" id="IPR011991">
    <property type="entry name" value="ArsR-like_HTH"/>
</dbReference>
<dbReference type="CDD" id="cd00090">
    <property type="entry name" value="HTH_ARSR"/>
    <property type="match status" value="1"/>
</dbReference>
<feature type="domain" description="HTH arsR-type" evidence="4">
    <location>
        <begin position="31"/>
        <end position="99"/>
    </location>
</feature>
<dbReference type="InterPro" id="IPR036388">
    <property type="entry name" value="WH-like_DNA-bd_sf"/>
</dbReference>
<evidence type="ECO:0000256" key="1">
    <source>
        <dbReference type="ARBA" id="ARBA00023015"/>
    </source>
</evidence>
<name>A0A3R8L401_9FIRM</name>
<dbReference type="PANTHER" id="PTHR43132">
    <property type="entry name" value="ARSENICAL RESISTANCE OPERON REPRESSOR ARSR-RELATED"/>
    <property type="match status" value="1"/>
</dbReference>
<dbReference type="AlphaFoldDB" id="A0A3R8L401"/>
<dbReference type="PANTHER" id="PTHR43132:SF2">
    <property type="entry name" value="ARSENICAL RESISTANCE OPERON REPRESSOR ARSR-RELATED"/>
    <property type="match status" value="1"/>
</dbReference>
<keyword evidence="6" id="KW-1185">Reference proteome</keyword>
<keyword evidence="2" id="KW-0238">DNA-binding</keyword>
<gene>
    <name evidence="5" type="ORF">EBB54_26950</name>
</gene>
<accession>A0A3R8L401</accession>
<proteinExistence type="predicted"/>
<dbReference type="InterPro" id="IPR036390">
    <property type="entry name" value="WH_DNA-bd_sf"/>
</dbReference>
<dbReference type="GO" id="GO:0003677">
    <property type="term" value="F:DNA binding"/>
    <property type="evidence" value="ECO:0007669"/>
    <property type="project" value="UniProtKB-KW"/>
</dbReference>
<evidence type="ECO:0000256" key="3">
    <source>
        <dbReference type="ARBA" id="ARBA00023163"/>
    </source>
</evidence>
<dbReference type="SMART" id="SM00418">
    <property type="entry name" value="HTH_ARSR"/>
    <property type="match status" value="1"/>
</dbReference>
<dbReference type="Proteomes" id="UP000274920">
    <property type="component" value="Unassembled WGS sequence"/>
</dbReference>
<organism evidence="5 6">
    <name type="scientific">Schaedlerella arabinosiphila</name>
    <dbReference type="NCBI Taxonomy" id="2044587"/>
    <lineage>
        <taxon>Bacteria</taxon>
        <taxon>Bacillati</taxon>
        <taxon>Bacillota</taxon>
        <taxon>Clostridia</taxon>
        <taxon>Lachnospirales</taxon>
        <taxon>Lachnospiraceae</taxon>
        <taxon>Schaedlerella</taxon>
    </lineage>
</organism>
<protein>
    <submittedName>
        <fullName evidence="5">ArsR family transcriptional regulator</fullName>
    </submittedName>
</protein>
<dbReference type="GO" id="GO:0003700">
    <property type="term" value="F:DNA-binding transcription factor activity"/>
    <property type="evidence" value="ECO:0007669"/>
    <property type="project" value="InterPro"/>
</dbReference>
<reference evidence="5" key="1">
    <citation type="submission" date="2018-10" db="EMBL/GenBank/DDBJ databases">
        <title>Schaedlerella arabinophila gen. nov. sp. nov., isolated from the mouse intestinal tract and comparative analysis with the genome of the closely related altered Schaedler flora strain ASF502.</title>
        <authorList>
            <person name="Miyake S."/>
            <person name="Soh M."/>
            <person name="Seedorf H."/>
        </authorList>
    </citation>
    <scope>NUCLEOTIDE SEQUENCE [LARGE SCALE GENOMIC DNA]</scope>
    <source>
        <strain evidence="5">DSM 106076</strain>
    </source>
</reference>
<keyword evidence="3" id="KW-0804">Transcription</keyword>
<dbReference type="Gene3D" id="1.10.10.10">
    <property type="entry name" value="Winged helix-like DNA-binding domain superfamily/Winged helix DNA-binding domain"/>
    <property type="match status" value="1"/>
</dbReference>
<keyword evidence="1" id="KW-0805">Transcription regulation</keyword>
<dbReference type="RefSeq" id="WP_125129681.1">
    <property type="nucleotide sequence ID" value="NZ_RHJS01000002.1"/>
</dbReference>
<evidence type="ECO:0000256" key="2">
    <source>
        <dbReference type="ARBA" id="ARBA00023125"/>
    </source>
</evidence>
<dbReference type="SUPFAM" id="SSF46785">
    <property type="entry name" value="Winged helix' DNA-binding domain"/>
    <property type="match status" value="1"/>
</dbReference>
<sequence length="322" mass="35682">MSAIQSTPKIIGEKNLELNLAAASHKEHLVAIGKALSSPVRIDIMNLIKTKPLSLQEIARLLQIPLSSTAMHIRCLEDAGLIITENQPGIRGSMRVCMCHILSFHLEAYDTEIDAADHSYLYEMPVGSYYNFDVSPTCGLAGMEGIIDCFDNPVSFYSAERQNAQLIWFSQGFLEYRFPNKINRLLTLQELSFSLELCSEAPGYSEDWPSDITFYINDQEVGTYTCPGDFGVRRGKCTPDIWPMGRTQYGLLTSISLRQDGGYINESPVNPAVSLSTVGLDAHPFISFKVCIKSDAVNIGGVNIFGEKYGDHPQGICMRAVY</sequence>